<keyword evidence="9" id="KW-1185">Reference proteome</keyword>
<accession>A0A931HZU7</accession>
<evidence type="ECO:0000256" key="2">
    <source>
        <dbReference type="ARBA" id="ARBA00009853"/>
    </source>
</evidence>
<keyword evidence="5 6" id="KW-0472">Membrane</keyword>
<feature type="domain" description="EamA" evidence="7">
    <location>
        <begin position="153"/>
        <end position="282"/>
    </location>
</feature>
<comment type="subcellular location">
    <subcellularLocation>
        <location evidence="1">Membrane</location>
        <topology evidence="1">Multi-pass membrane protein</topology>
    </subcellularLocation>
</comment>
<feature type="transmembrane region" description="Helical" evidence="6">
    <location>
        <begin position="119"/>
        <end position="139"/>
    </location>
</feature>
<comment type="similarity">
    <text evidence="2">Belongs to the drug/metabolite transporter (DMT) superfamily. 10 TMS drug/metabolite exporter (DME) (TC 2.A.7.3) family.</text>
</comment>
<feature type="transmembrane region" description="Helical" evidence="6">
    <location>
        <begin position="265"/>
        <end position="283"/>
    </location>
</feature>
<dbReference type="Pfam" id="PF00892">
    <property type="entry name" value="EamA"/>
    <property type="match status" value="2"/>
</dbReference>
<keyword evidence="3 6" id="KW-0812">Transmembrane</keyword>
<evidence type="ECO:0000256" key="5">
    <source>
        <dbReference type="ARBA" id="ARBA00023136"/>
    </source>
</evidence>
<dbReference type="PANTHER" id="PTHR22911:SF6">
    <property type="entry name" value="SOLUTE CARRIER FAMILY 35 MEMBER G1"/>
    <property type="match status" value="1"/>
</dbReference>
<evidence type="ECO:0000313" key="8">
    <source>
        <dbReference type="EMBL" id="MBH0236809.1"/>
    </source>
</evidence>
<evidence type="ECO:0000259" key="7">
    <source>
        <dbReference type="Pfam" id="PF00892"/>
    </source>
</evidence>
<feature type="transmembrane region" description="Helical" evidence="6">
    <location>
        <begin position="211"/>
        <end position="228"/>
    </location>
</feature>
<feature type="domain" description="EamA" evidence="7">
    <location>
        <begin position="2"/>
        <end position="135"/>
    </location>
</feature>
<feature type="transmembrane region" description="Helical" evidence="6">
    <location>
        <begin position="95"/>
        <end position="112"/>
    </location>
</feature>
<keyword evidence="4 6" id="KW-1133">Transmembrane helix</keyword>
<evidence type="ECO:0000256" key="4">
    <source>
        <dbReference type="ARBA" id="ARBA00022989"/>
    </source>
</evidence>
<protein>
    <submittedName>
        <fullName evidence="8">DMT family transporter</fullName>
    </submittedName>
</protein>
<name>A0A931HZU7_9HYPH</name>
<dbReference type="AlphaFoldDB" id="A0A931HZU7"/>
<evidence type="ECO:0000313" key="9">
    <source>
        <dbReference type="Proteomes" id="UP000631694"/>
    </source>
</evidence>
<dbReference type="Proteomes" id="UP000631694">
    <property type="component" value="Unassembled WGS sequence"/>
</dbReference>
<feature type="transmembrane region" description="Helical" evidence="6">
    <location>
        <begin position="71"/>
        <end position="89"/>
    </location>
</feature>
<feature type="transmembrane region" description="Helical" evidence="6">
    <location>
        <begin position="183"/>
        <end position="205"/>
    </location>
</feature>
<evidence type="ECO:0000256" key="3">
    <source>
        <dbReference type="ARBA" id="ARBA00022692"/>
    </source>
</evidence>
<dbReference type="EMBL" id="JADZLT010000040">
    <property type="protein sequence ID" value="MBH0236809.1"/>
    <property type="molecule type" value="Genomic_DNA"/>
</dbReference>
<reference evidence="8" key="1">
    <citation type="submission" date="2020-12" db="EMBL/GenBank/DDBJ databases">
        <title>Methylobrevis albus sp. nov., isolated from fresh water lack sediment.</title>
        <authorList>
            <person name="Zou Q."/>
        </authorList>
    </citation>
    <scope>NUCLEOTIDE SEQUENCE</scope>
    <source>
        <strain evidence="8">L22</strain>
    </source>
</reference>
<feature type="transmembrane region" description="Helical" evidence="6">
    <location>
        <begin position="240"/>
        <end position="259"/>
    </location>
</feature>
<dbReference type="InterPro" id="IPR000620">
    <property type="entry name" value="EamA_dom"/>
</dbReference>
<feature type="transmembrane region" description="Helical" evidence="6">
    <location>
        <begin position="151"/>
        <end position="171"/>
    </location>
</feature>
<feature type="transmembrane region" description="Helical" evidence="6">
    <location>
        <begin position="35"/>
        <end position="51"/>
    </location>
</feature>
<evidence type="ECO:0000256" key="6">
    <source>
        <dbReference type="SAM" id="Phobius"/>
    </source>
</evidence>
<gene>
    <name evidence="8" type="ORF">I5731_03150</name>
</gene>
<evidence type="ECO:0000256" key="1">
    <source>
        <dbReference type="ARBA" id="ARBA00004141"/>
    </source>
</evidence>
<dbReference type="SUPFAM" id="SSF103481">
    <property type="entry name" value="Multidrug resistance efflux transporter EmrE"/>
    <property type="match status" value="2"/>
</dbReference>
<proteinExistence type="inferred from homology"/>
<dbReference type="InterPro" id="IPR037185">
    <property type="entry name" value="EmrE-like"/>
</dbReference>
<dbReference type="PANTHER" id="PTHR22911">
    <property type="entry name" value="ACYL-MALONYL CONDENSING ENZYME-RELATED"/>
    <property type="match status" value="1"/>
</dbReference>
<comment type="caution">
    <text evidence="8">The sequence shown here is derived from an EMBL/GenBank/DDBJ whole genome shotgun (WGS) entry which is preliminary data.</text>
</comment>
<organism evidence="8 9">
    <name type="scientific">Methylobrevis albus</name>
    <dbReference type="NCBI Taxonomy" id="2793297"/>
    <lineage>
        <taxon>Bacteria</taxon>
        <taxon>Pseudomonadati</taxon>
        <taxon>Pseudomonadota</taxon>
        <taxon>Alphaproteobacteria</taxon>
        <taxon>Hyphomicrobiales</taxon>
        <taxon>Pleomorphomonadaceae</taxon>
        <taxon>Methylobrevis</taxon>
    </lineage>
</organism>
<dbReference type="GO" id="GO:0016020">
    <property type="term" value="C:membrane"/>
    <property type="evidence" value="ECO:0007669"/>
    <property type="project" value="UniProtKB-SubCell"/>
</dbReference>
<sequence length="302" mass="31919">MLGVTLKIAATFAFTLMVTLVKLVADRLPVGEVVFARSALGLIPVLLMLAWQRELPRALRTSHPGGHFLRAIVGTTSMFFWFASLALLPLPDATAINYAGPLICTALAAILLGEKVRAYRWSAVTIGFLGVLVVLSPHLGGFTSGRLDGAAVGALYALGSAFFAALAMVTIRRLTATEGTGAIVFYFSGSAALLALTTAPFGWVMPSAGDALILLCIGLTGGVGQVLMTQSYRHAEASVIAPFDYTSMIWVILLGILVFDEIPTLTVLAGSAIVVAAGIFVIWRERQLGIERARARKANTPS</sequence>